<feature type="domain" description="S-Me-THD-like C-terminal" evidence="2">
    <location>
        <begin position="174"/>
        <end position="359"/>
    </location>
</feature>
<dbReference type="Proteomes" id="UP000196694">
    <property type="component" value="Unassembled WGS sequence"/>
</dbReference>
<sequence>MPTLTVSGREGFRALLIGLSFYATGGGGSWERGWKIVNEVYIAKSRSLILYDIDEVNETIVSAYMVGSMARSASHQSLDAVRVPLARALSTLRRRVGVNIGAIAPVELGAGNTPVAFLAASLANVPVVDGDRVGRAAPEIHQDTLNIYGLSLAPSAVASRTGSLLVLYEYASIDEYEHIVRSLAASSGSSVAVVDAPLGPEEARRALIRGSISRAFELGARVLEARATGSNPLDALLEACRGWLVFEGVVEDTQLSDNAGFLEGYVTIKGIDASGGRELKVWVKNEYIMAWLDGEPIVMPPDIISLVDSKAELVLVTRLRPGLHVYVVAARAHEAWRTPRGLELFGPRHFGFTYDYKPVETLVAAHGTQVLPTSY</sequence>
<dbReference type="EMBL" id="CP013011">
    <property type="protein sequence ID" value="ALL00862.1"/>
    <property type="molecule type" value="Genomic_DNA"/>
</dbReference>
<gene>
    <name evidence="4" type="ORF">Pdsh_01585</name>
    <name evidence="3" type="ORF">Pyrde_0812</name>
</gene>
<dbReference type="InterPro" id="IPR010318">
    <property type="entry name" value="S-Me-THD_N"/>
</dbReference>
<name>A0A0P0N2T0_9CREN</name>
<protein>
    <recommendedName>
        <fullName evidence="7">DUF917 domain-containing protein</fullName>
    </recommendedName>
</protein>
<dbReference type="Pfam" id="PF20906">
    <property type="entry name" value="S-Me-THD_C"/>
    <property type="match status" value="1"/>
</dbReference>
<evidence type="ECO:0008006" key="7">
    <source>
        <dbReference type="Google" id="ProtNLM"/>
    </source>
</evidence>
<dbReference type="Proteomes" id="UP000058613">
    <property type="component" value="Chromosome"/>
</dbReference>
<dbReference type="GeneID" id="26099152"/>
<dbReference type="Gene3D" id="3.40.1610.10">
    <property type="entry name" value="CV3147-like domain"/>
    <property type="match status" value="1"/>
</dbReference>
<evidence type="ECO:0000259" key="1">
    <source>
        <dbReference type="Pfam" id="PF06032"/>
    </source>
</evidence>
<dbReference type="RefSeq" id="WP_055408468.1">
    <property type="nucleotide sequence ID" value="NZ_CP013011.1"/>
</dbReference>
<dbReference type="STRING" id="1273541.Pyrde_0812"/>
<dbReference type="Pfam" id="PF06032">
    <property type="entry name" value="S-Me-THD_N"/>
    <property type="match status" value="1"/>
</dbReference>
<dbReference type="InterPro" id="IPR027479">
    <property type="entry name" value="S-Me-THD_N_sf"/>
</dbReference>
<proteinExistence type="predicted"/>
<feature type="domain" description="S-Me-THD N-terminal" evidence="1">
    <location>
        <begin position="13"/>
        <end position="167"/>
    </location>
</feature>
<evidence type="ECO:0000313" key="6">
    <source>
        <dbReference type="Proteomes" id="UP000196694"/>
    </source>
</evidence>
<reference evidence="4 6" key="2">
    <citation type="submission" date="2017-05" db="EMBL/GenBank/DDBJ databases">
        <title>The draft genome of the hyperthermophilic archaeon 'Pyrodictium delaneyi strain Hulk', an iron and nitrate reducer, reveals the capacity for sulfate reduction.</title>
        <authorList>
            <person name="Demey L.M."/>
            <person name="Miller C."/>
            <person name="Manzella M."/>
            <person name="Reguera G."/>
            <person name="Kashefi K."/>
        </authorList>
    </citation>
    <scope>NUCLEOTIDE SEQUENCE [LARGE SCALE GENOMIC DNA]</scope>
    <source>
        <strain evidence="4 6">Hulk</strain>
    </source>
</reference>
<keyword evidence="6" id="KW-1185">Reference proteome</keyword>
<organism evidence="3 5">
    <name type="scientific">Pyrodictium delaneyi</name>
    <dbReference type="NCBI Taxonomy" id="1273541"/>
    <lineage>
        <taxon>Archaea</taxon>
        <taxon>Thermoproteota</taxon>
        <taxon>Thermoprotei</taxon>
        <taxon>Desulfurococcales</taxon>
        <taxon>Pyrodictiaceae</taxon>
        <taxon>Pyrodictium</taxon>
    </lineage>
</organism>
<dbReference type="KEGG" id="pdl:Pyrde_0812"/>
<dbReference type="AlphaFoldDB" id="A0A0P0N2T0"/>
<evidence type="ECO:0000313" key="5">
    <source>
        <dbReference type="Proteomes" id="UP000058613"/>
    </source>
</evidence>
<evidence type="ECO:0000313" key="4">
    <source>
        <dbReference type="EMBL" id="OWJ55512.1"/>
    </source>
</evidence>
<dbReference type="OrthoDB" id="46232at2157"/>
<dbReference type="InterPro" id="IPR048350">
    <property type="entry name" value="S-Me-THD-like_C"/>
</dbReference>
<dbReference type="Gene3D" id="2.40.390.10">
    <property type="entry name" value="CV3147-like"/>
    <property type="match status" value="1"/>
</dbReference>
<dbReference type="InterPro" id="IPR024071">
    <property type="entry name" value="S-Me-THD_C_sf"/>
</dbReference>
<evidence type="ECO:0000259" key="2">
    <source>
        <dbReference type="Pfam" id="PF20906"/>
    </source>
</evidence>
<accession>A0A0P0N2T0</accession>
<dbReference type="SUPFAM" id="SSF160991">
    <property type="entry name" value="CV3147-like"/>
    <property type="match status" value="1"/>
</dbReference>
<dbReference type="EMBL" id="NCQP01000001">
    <property type="protein sequence ID" value="OWJ55512.1"/>
    <property type="molecule type" value="Genomic_DNA"/>
</dbReference>
<evidence type="ECO:0000313" key="3">
    <source>
        <dbReference type="EMBL" id="ALL00862.1"/>
    </source>
</evidence>
<reference evidence="3 5" key="1">
    <citation type="submission" date="2015-10" db="EMBL/GenBank/DDBJ databases">
        <title>Complete genome sequence of hyperthermophilic archaeon Pyrodictium delaneyi Su06.</title>
        <authorList>
            <person name="Jung J.-H."/>
            <person name="Lin J."/>
            <person name="Holden J.F."/>
            <person name="Park C.-S."/>
        </authorList>
    </citation>
    <scope>NUCLEOTIDE SEQUENCE [LARGE SCALE GENOMIC DNA]</scope>
    <source>
        <strain evidence="3 5">Su06</strain>
    </source>
</reference>